<feature type="compositionally biased region" description="Basic residues" evidence="1">
    <location>
        <begin position="370"/>
        <end position="383"/>
    </location>
</feature>
<feature type="compositionally biased region" description="Low complexity" evidence="1">
    <location>
        <begin position="313"/>
        <end position="329"/>
    </location>
</feature>
<protein>
    <recommendedName>
        <fullName evidence="2">CRIB domain-containing protein</fullName>
    </recommendedName>
</protein>
<organism evidence="3 4">
    <name type="scientific">Klebsormidium nitens</name>
    <name type="common">Green alga</name>
    <name type="synonym">Ulothrix nitens</name>
    <dbReference type="NCBI Taxonomy" id="105231"/>
    <lineage>
        <taxon>Eukaryota</taxon>
        <taxon>Viridiplantae</taxon>
        <taxon>Streptophyta</taxon>
        <taxon>Klebsormidiophyceae</taxon>
        <taxon>Klebsormidiales</taxon>
        <taxon>Klebsormidiaceae</taxon>
        <taxon>Klebsormidium</taxon>
    </lineage>
</organism>
<dbReference type="PROSITE" id="PS50108">
    <property type="entry name" value="CRIB"/>
    <property type="match status" value="1"/>
</dbReference>
<evidence type="ECO:0000256" key="1">
    <source>
        <dbReference type="SAM" id="MobiDB-lite"/>
    </source>
</evidence>
<name>A0A1Y1HKD6_KLENI</name>
<evidence type="ECO:0000313" key="3">
    <source>
        <dbReference type="EMBL" id="GAQ79045.1"/>
    </source>
</evidence>
<feature type="compositionally biased region" description="Polar residues" evidence="1">
    <location>
        <begin position="385"/>
        <end position="395"/>
    </location>
</feature>
<proteinExistence type="predicted"/>
<accession>A0A1Y1HKD6</accession>
<sequence>MRSTRVARCPVTLFEAIVAGPWRLCPAIGELQIQDAAGALLVCQLHDLLDGQVLFQTTRPASAYFKLSERFHVIKQENGTYRGLGFSDAVAASEILDFVTLEAAKNLEDVPAGAPDFQKSSLPSSRTARPLFMAGELGAPEMSPPPPVLHNRRCKSGPLRPSEVLAGTSPTFSHVSPSSTPSPGTSPASVLASGGSRAVQQRSISLPKESATKSVPIPATPRAAKTPSMLGTPGRNQGLSPGSNRFLEPASISCGFSPGKTVKAKLHRILSGGRDKFDDMDIGYPYNVQHEGHIGWTPPPSTTESAWMDSPTGSSFVSPPLSSFGSPGSDELGGNWIAPTPPADFPPPTPPPEYLDEAPAEEPSPVTPTRTKRTFSFSRRRNRTQPQTLQKCVNG</sequence>
<dbReference type="OrthoDB" id="4206278at2759"/>
<evidence type="ECO:0000259" key="2">
    <source>
        <dbReference type="PROSITE" id="PS50108"/>
    </source>
</evidence>
<keyword evidence="4" id="KW-1185">Reference proteome</keyword>
<feature type="compositionally biased region" description="Polar residues" evidence="1">
    <location>
        <begin position="234"/>
        <end position="243"/>
    </location>
</feature>
<dbReference type="AlphaFoldDB" id="A0A1Y1HKD6"/>
<dbReference type="OMA" id="FTIECAS"/>
<dbReference type="EMBL" id="DF236972">
    <property type="protein sequence ID" value="GAQ79045.1"/>
    <property type="molecule type" value="Genomic_DNA"/>
</dbReference>
<gene>
    <name evidence="3" type="ORF">KFL_000230250</name>
</gene>
<evidence type="ECO:0000313" key="4">
    <source>
        <dbReference type="Proteomes" id="UP000054558"/>
    </source>
</evidence>
<feature type="domain" description="CRIB" evidence="2">
    <location>
        <begin position="282"/>
        <end position="295"/>
    </location>
</feature>
<feature type="region of interest" description="Disordered" evidence="1">
    <location>
        <begin position="302"/>
        <end position="395"/>
    </location>
</feature>
<reference evidence="3 4" key="1">
    <citation type="journal article" date="2014" name="Nat. Commun.">
        <title>Klebsormidium flaccidum genome reveals primary factors for plant terrestrial adaptation.</title>
        <authorList>
            <person name="Hori K."/>
            <person name="Maruyama F."/>
            <person name="Fujisawa T."/>
            <person name="Togashi T."/>
            <person name="Yamamoto N."/>
            <person name="Seo M."/>
            <person name="Sato S."/>
            <person name="Yamada T."/>
            <person name="Mori H."/>
            <person name="Tajima N."/>
            <person name="Moriyama T."/>
            <person name="Ikeuchi M."/>
            <person name="Watanabe M."/>
            <person name="Wada H."/>
            <person name="Kobayashi K."/>
            <person name="Saito M."/>
            <person name="Masuda T."/>
            <person name="Sasaki-Sekimoto Y."/>
            <person name="Mashiguchi K."/>
            <person name="Awai K."/>
            <person name="Shimojima M."/>
            <person name="Masuda S."/>
            <person name="Iwai M."/>
            <person name="Nobusawa T."/>
            <person name="Narise T."/>
            <person name="Kondo S."/>
            <person name="Saito H."/>
            <person name="Sato R."/>
            <person name="Murakawa M."/>
            <person name="Ihara Y."/>
            <person name="Oshima-Yamada Y."/>
            <person name="Ohtaka K."/>
            <person name="Satoh M."/>
            <person name="Sonobe K."/>
            <person name="Ishii M."/>
            <person name="Ohtani R."/>
            <person name="Kanamori-Sato M."/>
            <person name="Honoki R."/>
            <person name="Miyazaki D."/>
            <person name="Mochizuki H."/>
            <person name="Umetsu J."/>
            <person name="Higashi K."/>
            <person name="Shibata D."/>
            <person name="Kamiya Y."/>
            <person name="Sato N."/>
            <person name="Nakamura Y."/>
            <person name="Tabata S."/>
            <person name="Ida S."/>
            <person name="Kurokawa K."/>
            <person name="Ohta H."/>
        </authorList>
    </citation>
    <scope>NUCLEOTIDE SEQUENCE [LARGE SCALE GENOMIC DNA]</scope>
    <source>
        <strain evidence="3 4">NIES-2285</strain>
    </source>
</reference>
<dbReference type="Proteomes" id="UP000054558">
    <property type="component" value="Unassembled WGS sequence"/>
</dbReference>
<feature type="region of interest" description="Disordered" evidence="1">
    <location>
        <begin position="136"/>
        <end position="244"/>
    </location>
</feature>
<feature type="compositionally biased region" description="Low complexity" evidence="1">
    <location>
        <begin position="168"/>
        <end position="189"/>
    </location>
</feature>
<feature type="compositionally biased region" description="Pro residues" evidence="1">
    <location>
        <begin position="339"/>
        <end position="353"/>
    </location>
</feature>
<dbReference type="InterPro" id="IPR000095">
    <property type="entry name" value="CRIB_dom"/>
</dbReference>